<comment type="caution">
    <text evidence="3">The sequence shown here is derived from an EMBL/GenBank/DDBJ whole genome shotgun (WGS) entry which is preliminary data.</text>
</comment>
<organism evidence="3 4">
    <name type="scientific">Actinophytocola gossypii</name>
    <dbReference type="NCBI Taxonomy" id="2812003"/>
    <lineage>
        <taxon>Bacteria</taxon>
        <taxon>Bacillati</taxon>
        <taxon>Actinomycetota</taxon>
        <taxon>Actinomycetes</taxon>
        <taxon>Pseudonocardiales</taxon>
        <taxon>Pseudonocardiaceae</taxon>
    </lineage>
</organism>
<protein>
    <submittedName>
        <fullName evidence="3">Uncharacterized protein</fullName>
    </submittedName>
</protein>
<gene>
    <name evidence="3" type="ORF">JT362_25550</name>
</gene>
<evidence type="ECO:0000313" key="4">
    <source>
        <dbReference type="Proteomes" id="UP001156441"/>
    </source>
</evidence>
<dbReference type="Proteomes" id="UP001156441">
    <property type="component" value="Unassembled WGS sequence"/>
</dbReference>
<evidence type="ECO:0000313" key="3">
    <source>
        <dbReference type="EMBL" id="MCT2586494.1"/>
    </source>
</evidence>
<feature type="region of interest" description="Disordered" evidence="1">
    <location>
        <begin position="883"/>
        <end position="928"/>
    </location>
</feature>
<name>A0ABT2JGT8_9PSEU</name>
<evidence type="ECO:0000256" key="2">
    <source>
        <dbReference type="SAM" id="SignalP"/>
    </source>
</evidence>
<keyword evidence="4" id="KW-1185">Reference proteome</keyword>
<feature type="signal peptide" evidence="2">
    <location>
        <begin position="1"/>
        <end position="28"/>
    </location>
</feature>
<evidence type="ECO:0000256" key="1">
    <source>
        <dbReference type="SAM" id="MobiDB-lite"/>
    </source>
</evidence>
<dbReference type="EMBL" id="JAFFZE010000019">
    <property type="protein sequence ID" value="MCT2586494.1"/>
    <property type="molecule type" value="Genomic_DNA"/>
</dbReference>
<proteinExistence type="predicted"/>
<feature type="region of interest" description="Disordered" evidence="1">
    <location>
        <begin position="144"/>
        <end position="169"/>
    </location>
</feature>
<keyword evidence="2" id="KW-0732">Signal</keyword>
<feature type="compositionally biased region" description="Low complexity" evidence="1">
    <location>
        <begin position="892"/>
        <end position="909"/>
    </location>
</feature>
<feature type="chain" id="PRO_5047175699" evidence="2">
    <location>
        <begin position="29"/>
        <end position="1449"/>
    </location>
</feature>
<dbReference type="RefSeq" id="WP_260194321.1">
    <property type="nucleotide sequence ID" value="NZ_JAFFZE010000019.1"/>
</dbReference>
<accession>A0ABT2JGT8</accession>
<reference evidence="3 4" key="1">
    <citation type="submission" date="2021-02" db="EMBL/GenBank/DDBJ databases">
        <title>Actinophytocola xerophila sp. nov., isolated from soil of cotton cropping field.</title>
        <authorList>
            <person name="Huang R."/>
            <person name="Chen X."/>
            <person name="Ge X."/>
            <person name="Liu W."/>
        </authorList>
    </citation>
    <scope>NUCLEOTIDE SEQUENCE [LARGE SCALE GENOMIC DNA]</scope>
    <source>
        <strain evidence="3 4">S1-96</strain>
    </source>
</reference>
<sequence length="1449" mass="141110">MQTWAKRGLRTALVTGGLLMLGTGIASADEDVNPDRPASPLDVGVHVPIHLDNNALGTPVGQQNLPGVDRTVSVSPDDVVNRVPAVDRVVPNAVARTHGAAERISDHLVGRAAPAVREAAATVEPVNDEAVDWFADTTTPVNEVAGVPALPRPTVPRIPETNDGPRQNSVDADLVVPVDVSGNAFAAAGRAHVRNESHHRYDTGELVVADGRAGFLAGNAVDLDWAAPVQVNGNAAAVFGRAGADNESSLRATSTSDVFSNGRHGVLAGNVGAVHGATPVQLSGNAIAGGGVADAESDAQSAATAGGWVRGSGADGAGSGNVAGVPVATPVKVNGNGIAGFGAAEAESAATADALAGDEEYVMYGRPTYLATNGDPAFAAGNVVQPAVSGPAMFCGNAGVVSGIADAECASDSETVAGGDNRTSGRGSVGSGAVAHPAVALPVRGFGNAVSGGGVAQTAVADHVDSTAGGASYTRGHDGVLSGTAVSGGPSGPVDLFANAVTASGVADALAYNDSRATAGGASGTTGDNSAAGGNMVAAPVALPVEGFGTVAGVSGAAESVGTEQKVSTSGGYTDSRDDYGLFASNVVSSPVAGAVQTFGNGAGLSGATDTKASTDNEVTAGGDSGATGVEGIGSANIGQLPVTAPVQLFGTGASALGRGDQTALAANDLTAGGDSTSDGTGGLLSGNVANTPVGTAAQAFGDSAAVLGRNHALAASDTETETGGDTDTTGASALGSGNVVAPQAMPVVQGFAHAVSGVGGANSAGVRNENRNTAGGDIDTAGAGGVLSGNVADVPARAVVQPFGDAAAALGSRSVATGDNESASTIGGTTGTSGDWGSLSGIDRTVPVASQLLVYDVPLDVLAKAMTFASDEGDAEKAEGRLTLPKHAPDLSPTSLPSLLPSVESLPSVPEPRRAEPTRTTLPDDELAGSFTGVLDAVAEMMADVPGLPGHDEVSAVSGMVTEVSDAVTVQVPGRPRPIGRVAHPFTPLRGDLFDTLPLDTLLPANLVPGDLLGNGLLGGQRAGDHRMGDYLTGGGPAYSQVDGDLTNADLVDANLPVADGLANAPIVGGLGLPLGGGRDLPVDGGIGDLPVVGGLSNVAPGGLGDLTAPIAGRTNLPIGLDGLPLADGLAGLPAVGGLGRSGLPVEGLDGLPVADGLAGLPVVGDLGRSGLPVEGLDGLPVADGLAGLPAVGGLGRSGLPVEGLNGLPVADGLAGLPVVGDLGRSGLPVDGLNGLPVADGLDGLPAVGGLGRSDLPVRGRDGLPLADGRTDLPAVDGLPVPPVVDGLGDVPVAGGLGLPVGGGRSDLPLVGELGLPVGNGTTNLPLGVADGLAELPFAGVPDLPVDLGGGLPARGRDLPAFTSNATETTAVIPQVDAPTAVLPNLTDVELTRPLPAVPAFGDVPVVRVPSMGHRPVQVPAVDPAVNSGTLTDTRAALANLFTYHPIG</sequence>